<dbReference type="GO" id="GO:0016301">
    <property type="term" value="F:kinase activity"/>
    <property type="evidence" value="ECO:0007669"/>
    <property type="project" value="UniProtKB-KW"/>
</dbReference>
<dbReference type="PROSITE" id="PS00584">
    <property type="entry name" value="PFKB_KINASES_2"/>
    <property type="match status" value="1"/>
</dbReference>
<comment type="similarity">
    <text evidence="1 4">Belongs to the carbohydrate kinase PfkB family.</text>
</comment>
<protein>
    <submittedName>
        <fullName evidence="6">Ribokinase</fullName>
    </submittedName>
</protein>
<dbReference type="PANTHER" id="PTHR10584">
    <property type="entry name" value="SUGAR KINASE"/>
    <property type="match status" value="1"/>
</dbReference>
<proteinExistence type="inferred from homology"/>
<keyword evidence="3 4" id="KW-0418">Kinase</keyword>
<dbReference type="OrthoDB" id="8578462at2"/>
<evidence type="ECO:0000313" key="6">
    <source>
        <dbReference type="EMBL" id="PTE07864.1"/>
    </source>
</evidence>
<dbReference type="InterPro" id="IPR002139">
    <property type="entry name" value="Ribo/fructo_kinase"/>
</dbReference>
<feature type="domain" description="Carbohydrate kinase PfkB" evidence="5">
    <location>
        <begin position="5"/>
        <end position="295"/>
    </location>
</feature>
<evidence type="ECO:0000256" key="3">
    <source>
        <dbReference type="ARBA" id="ARBA00022777"/>
    </source>
</evidence>
<keyword evidence="7" id="KW-1185">Reference proteome</keyword>
<dbReference type="InterPro" id="IPR011611">
    <property type="entry name" value="PfkB_dom"/>
</dbReference>
<evidence type="ECO:0000256" key="4">
    <source>
        <dbReference type="RuleBase" id="RU003704"/>
    </source>
</evidence>
<evidence type="ECO:0000256" key="2">
    <source>
        <dbReference type="ARBA" id="ARBA00022679"/>
    </source>
</evidence>
<name>A0A2T4IQC2_9HYPH</name>
<dbReference type="InterPro" id="IPR002173">
    <property type="entry name" value="Carboh/pur_kinase_PfkB_CS"/>
</dbReference>
<evidence type="ECO:0000313" key="7">
    <source>
        <dbReference type="Proteomes" id="UP000240259"/>
    </source>
</evidence>
<dbReference type="EMBL" id="PZJX01000045">
    <property type="protein sequence ID" value="PTE07864.1"/>
    <property type="molecule type" value="Genomic_DNA"/>
</dbReference>
<organism evidence="6 7">
    <name type="scientific">Mesorhizobium helmanticense</name>
    <dbReference type="NCBI Taxonomy" id="1776423"/>
    <lineage>
        <taxon>Bacteria</taxon>
        <taxon>Pseudomonadati</taxon>
        <taxon>Pseudomonadota</taxon>
        <taxon>Alphaproteobacteria</taxon>
        <taxon>Hyphomicrobiales</taxon>
        <taxon>Phyllobacteriaceae</taxon>
        <taxon>Mesorhizobium</taxon>
    </lineage>
</organism>
<reference evidence="6 7" key="1">
    <citation type="submission" date="2018-03" db="EMBL/GenBank/DDBJ databases">
        <title>Genome sequence of the symbiotic type strain Mesorhizobium helmanticense CSLC115NT isolated from Lotus corniculatus nodules.</title>
        <authorList>
            <person name="Sannazzaro A.I."/>
            <person name="Torres Tejerizo G.A."/>
            <person name="Dip D."/>
            <person name="Caballero M."/>
            <person name="Pistorio M."/>
            <person name="Estrella M.J."/>
        </authorList>
    </citation>
    <scope>NUCLEOTIDE SEQUENCE [LARGE SCALE GENOMIC DNA]</scope>
    <source>
        <strain evidence="6 7">CSLC115N</strain>
    </source>
</reference>
<gene>
    <name evidence="6" type="ORF">C9427_24730</name>
</gene>
<dbReference type="PRINTS" id="PR00990">
    <property type="entry name" value="RIBOKINASE"/>
</dbReference>
<dbReference type="RefSeq" id="WP_107651704.1">
    <property type="nucleotide sequence ID" value="NZ_PZJX01000045.1"/>
</dbReference>
<evidence type="ECO:0000256" key="1">
    <source>
        <dbReference type="ARBA" id="ARBA00010688"/>
    </source>
</evidence>
<keyword evidence="2 4" id="KW-0808">Transferase</keyword>
<sequence length="330" mass="34111">MSGRLVHIGSAVVDYVYRIDALPKPGTEKTASSFARVAGGGFNMMVAASRTGMKVVFGGQLGTGPNGDFLRDALAAEGITTLTQASTIMDSGNCVAMISGDAERTFVSWPGAESVLSLDMMAPVRVAPDDWVFASGYTLSYPGSRDALADWIEALPANIAFVFDPTPVIADIPRAVLDRVLARTTWLSCNRTEAVEIAGPGDVEAIAARLLSSHCPKAEGIIVRAGAKGCFVRLADGGTQTIPGFEVTAIDTNGAGDTHIGAFVSALSRGLRAFEAARYANAAAALSVTRLGGSSAPTDAEIKTFLGHIAGPSTGADGRTGRPMPDCLNT</sequence>
<dbReference type="PANTHER" id="PTHR10584:SF166">
    <property type="entry name" value="RIBOKINASE"/>
    <property type="match status" value="1"/>
</dbReference>
<dbReference type="Pfam" id="PF00294">
    <property type="entry name" value="PfkB"/>
    <property type="match status" value="1"/>
</dbReference>
<dbReference type="SUPFAM" id="SSF53613">
    <property type="entry name" value="Ribokinase-like"/>
    <property type="match status" value="1"/>
</dbReference>
<dbReference type="AlphaFoldDB" id="A0A2T4IQC2"/>
<accession>A0A2T4IQC2</accession>
<dbReference type="Gene3D" id="3.40.1190.20">
    <property type="match status" value="1"/>
</dbReference>
<comment type="caution">
    <text evidence="6">The sequence shown here is derived from an EMBL/GenBank/DDBJ whole genome shotgun (WGS) entry which is preliminary data.</text>
</comment>
<dbReference type="GO" id="GO:0006796">
    <property type="term" value="P:phosphate-containing compound metabolic process"/>
    <property type="evidence" value="ECO:0007669"/>
    <property type="project" value="UniProtKB-ARBA"/>
</dbReference>
<dbReference type="Proteomes" id="UP000240259">
    <property type="component" value="Unassembled WGS sequence"/>
</dbReference>
<dbReference type="InterPro" id="IPR029056">
    <property type="entry name" value="Ribokinase-like"/>
</dbReference>
<evidence type="ECO:0000259" key="5">
    <source>
        <dbReference type="Pfam" id="PF00294"/>
    </source>
</evidence>